<comment type="caution">
    <text evidence="8">The sequence shown here is derived from an EMBL/GenBank/DDBJ whole genome shotgun (WGS) entry which is preliminary data.</text>
</comment>
<dbReference type="InterPro" id="IPR003191">
    <property type="entry name" value="Guanylate-bd/ATL_C"/>
</dbReference>
<dbReference type="InterPro" id="IPR036871">
    <property type="entry name" value="PX_dom_sf"/>
</dbReference>
<dbReference type="Gene3D" id="1.10.287.1490">
    <property type="match status" value="1"/>
</dbReference>
<keyword evidence="9" id="KW-1185">Reference proteome</keyword>
<evidence type="ECO:0000313" key="8">
    <source>
        <dbReference type="EMBL" id="OMJ77803.1"/>
    </source>
</evidence>
<accession>A0A1R2BLT8</accession>
<name>A0A1R2BLT8_9CILI</name>
<dbReference type="GO" id="GO:0003924">
    <property type="term" value="F:GTPase activity"/>
    <property type="evidence" value="ECO:0007669"/>
    <property type="project" value="InterPro"/>
</dbReference>
<feature type="coiled-coil region" evidence="5">
    <location>
        <begin position="712"/>
        <end position="739"/>
    </location>
</feature>
<protein>
    <recommendedName>
        <fullName evidence="10">GB1/RHD3-type G domain-containing protein</fullName>
    </recommendedName>
</protein>
<dbReference type="CDD" id="cd01851">
    <property type="entry name" value="GBP"/>
    <property type="match status" value="1"/>
</dbReference>
<dbReference type="GO" id="GO:0035091">
    <property type="term" value="F:phosphatidylinositol binding"/>
    <property type="evidence" value="ECO:0007669"/>
    <property type="project" value="InterPro"/>
</dbReference>
<dbReference type="Gene3D" id="1.20.1000.10">
    <property type="entry name" value="Guanylate-binding protein, C-terminal domain"/>
    <property type="match status" value="1"/>
</dbReference>
<dbReference type="EMBL" id="MPUH01000555">
    <property type="protein sequence ID" value="OMJ77803.1"/>
    <property type="molecule type" value="Genomic_DNA"/>
</dbReference>
<feature type="coiled-coil region" evidence="5">
    <location>
        <begin position="477"/>
        <end position="522"/>
    </location>
</feature>
<sequence>METEGIAIPLILHQEREGFKINPEGLAFLNSIDKRIGVISVVGKYRTGKSYLLNKIILGLKGQGFGVGPSINPCTKGIWIYSKPIDIKTADGEDISLLILDSEGLGAFDEDSNHDTKIFILAVLLSSFFIYNSVGSIDENALNNISLIVSLTKQLQIRASDSELDVDEAANYFPTLLWVLRDFSLQLIDSTGNPITSKEYLENSLMPQKGMSDAIEAKNRIRKLLKHFFKDRDCFALVRPSEDEKTLQNLQNVRESDLRPEFLRQTEQLKRNILRKVKPKCLNGKPLNGKMLASIAQSYVDAINKGAVPTIEGAWQSVVTSECNKQIDLLTAEYDKKIKSKIGKEPLSQEELKQMHKEFKAEAEKIFKDKAVGDDTDSFLELLKKRVTERYEMARTQNERKLMEKCQEKCEEVSIEMQDKLKLGEYTDFQVFKRDFEKKVVDLRKNMPVGDATEIKIKELSSALLTEAAEYINRNQIMEHQNANRRLAQQLEFLKSTMEGKRDEFIKEKDYYKNRLQEVESENYKLKASTAGLEIRIEELKQEKDRISSIHQEKLDSLKDDYKGRFSEYKEKYEQTLKLYQDLQAQYNIEINKLQKDLALARQEIEWKNREVSDLKSRRDSLENEFRDMRSELRRCRDEIEEKDEQIKSLKSNTRYITAEPSTEWISEKSILINQIESYKAQIEDNKSVKEALVAALQARSLEPVIEPKDPSRHLTVALEKTEERCQELENKLERLKKFQKIFQCSTSIQCKMCAKYFTSNLFQAHITMCEDHFARISEAGEYIIAISQIQMRDNNSVQNSGSEYVISVTYKGRTWSITKLFKNFKTLETILQKELPDLELPDANDLYPKEAGSIFSNKQMQTVEERKKRFQDYLSKLASITEVKNCAAFRKFLNTDQHFPEENIEKPGIRKPSDPKGFRYKKNFIDED</sequence>
<dbReference type="Pfam" id="PF02841">
    <property type="entry name" value="GBP_C"/>
    <property type="match status" value="1"/>
</dbReference>
<keyword evidence="5" id="KW-0175">Coiled coil</keyword>
<dbReference type="CDD" id="cd06093">
    <property type="entry name" value="PX_domain"/>
    <property type="match status" value="1"/>
</dbReference>
<evidence type="ECO:0000256" key="2">
    <source>
        <dbReference type="ARBA" id="ARBA00022801"/>
    </source>
</evidence>
<dbReference type="InterPro" id="IPR030386">
    <property type="entry name" value="G_GB1_RHD3_dom"/>
</dbReference>
<evidence type="ECO:0000256" key="4">
    <source>
        <dbReference type="PROSITE-ProRule" id="PRU01052"/>
    </source>
</evidence>
<dbReference type="PANTHER" id="PTHR10751">
    <property type="entry name" value="GUANYLATE BINDING PROTEIN"/>
    <property type="match status" value="1"/>
</dbReference>
<dbReference type="FunFam" id="3.40.50.300:FF:001470">
    <property type="entry name" value="Interferon-induced guanylate-binding protein 1"/>
    <property type="match status" value="1"/>
</dbReference>
<evidence type="ECO:0000259" key="6">
    <source>
        <dbReference type="PROSITE" id="PS50195"/>
    </source>
</evidence>
<dbReference type="Pfam" id="PF00787">
    <property type="entry name" value="PX"/>
    <property type="match status" value="1"/>
</dbReference>
<dbReference type="SUPFAM" id="SSF52540">
    <property type="entry name" value="P-loop containing nucleoside triphosphate hydrolases"/>
    <property type="match status" value="1"/>
</dbReference>
<keyword evidence="1" id="KW-0547">Nucleotide-binding</keyword>
<feature type="domain" description="GB1/RHD3-type G" evidence="7">
    <location>
        <begin position="33"/>
        <end position="286"/>
    </location>
</feature>
<gene>
    <name evidence="8" type="ORF">SteCoe_22507</name>
</gene>
<feature type="domain" description="PX" evidence="6">
    <location>
        <begin position="783"/>
        <end position="901"/>
    </location>
</feature>
<proteinExistence type="inferred from homology"/>
<comment type="similarity">
    <text evidence="4">Belongs to the TRAFAC class dynamin-like GTPase superfamily. GB1/RHD3 GTPase family.</text>
</comment>
<dbReference type="GO" id="GO:0005525">
    <property type="term" value="F:GTP binding"/>
    <property type="evidence" value="ECO:0007669"/>
    <property type="project" value="UniProtKB-KW"/>
</dbReference>
<evidence type="ECO:0000256" key="1">
    <source>
        <dbReference type="ARBA" id="ARBA00022741"/>
    </source>
</evidence>
<evidence type="ECO:0000259" key="7">
    <source>
        <dbReference type="PROSITE" id="PS51715"/>
    </source>
</evidence>
<dbReference type="PROSITE" id="PS50195">
    <property type="entry name" value="PX"/>
    <property type="match status" value="1"/>
</dbReference>
<evidence type="ECO:0008006" key="10">
    <source>
        <dbReference type="Google" id="ProtNLM"/>
    </source>
</evidence>
<dbReference type="Gene3D" id="3.40.50.300">
    <property type="entry name" value="P-loop containing nucleotide triphosphate hydrolases"/>
    <property type="match status" value="1"/>
</dbReference>
<keyword evidence="2" id="KW-0378">Hydrolase</keyword>
<feature type="coiled-coil region" evidence="5">
    <location>
        <begin position="566"/>
        <end position="653"/>
    </location>
</feature>
<evidence type="ECO:0000256" key="3">
    <source>
        <dbReference type="ARBA" id="ARBA00023134"/>
    </source>
</evidence>
<reference evidence="8 9" key="1">
    <citation type="submission" date="2016-11" db="EMBL/GenBank/DDBJ databases">
        <title>The macronuclear genome of Stentor coeruleus: a giant cell with tiny introns.</title>
        <authorList>
            <person name="Slabodnick M."/>
            <person name="Ruby J.G."/>
            <person name="Reiff S.B."/>
            <person name="Swart E.C."/>
            <person name="Gosai S."/>
            <person name="Prabakaran S."/>
            <person name="Witkowska E."/>
            <person name="Larue G.E."/>
            <person name="Fisher S."/>
            <person name="Freeman R.M."/>
            <person name="Gunawardena J."/>
            <person name="Chu W."/>
            <person name="Stover N.A."/>
            <person name="Gregory B.D."/>
            <person name="Nowacki M."/>
            <person name="Derisi J."/>
            <person name="Roy S.W."/>
            <person name="Marshall W.F."/>
            <person name="Sood P."/>
        </authorList>
    </citation>
    <scope>NUCLEOTIDE SEQUENCE [LARGE SCALE GENOMIC DNA]</scope>
    <source>
        <strain evidence="8">WM001</strain>
    </source>
</reference>
<dbReference type="AlphaFoldDB" id="A0A1R2BLT8"/>
<dbReference type="InterPro" id="IPR001683">
    <property type="entry name" value="PX_dom"/>
</dbReference>
<dbReference type="SMART" id="SM00312">
    <property type="entry name" value="PX"/>
    <property type="match status" value="1"/>
</dbReference>
<evidence type="ECO:0000256" key="5">
    <source>
        <dbReference type="SAM" id="Coils"/>
    </source>
</evidence>
<dbReference type="SUPFAM" id="SSF64268">
    <property type="entry name" value="PX domain"/>
    <property type="match status" value="1"/>
</dbReference>
<organism evidence="8 9">
    <name type="scientific">Stentor coeruleus</name>
    <dbReference type="NCBI Taxonomy" id="5963"/>
    <lineage>
        <taxon>Eukaryota</taxon>
        <taxon>Sar</taxon>
        <taxon>Alveolata</taxon>
        <taxon>Ciliophora</taxon>
        <taxon>Postciliodesmatophora</taxon>
        <taxon>Heterotrichea</taxon>
        <taxon>Heterotrichida</taxon>
        <taxon>Stentoridae</taxon>
        <taxon>Stentor</taxon>
    </lineage>
</organism>
<dbReference type="Proteomes" id="UP000187209">
    <property type="component" value="Unassembled WGS sequence"/>
</dbReference>
<dbReference type="OrthoDB" id="2135133at2759"/>
<dbReference type="InterPro" id="IPR015894">
    <property type="entry name" value="Guanylate-bd_N"/>
</dbReference>
<dbReference type="Pfam" id="PF02263">
    <property type="entry name" value="GBP"/>
    <property type="match status" value="1"/>
</dbReference>
<dbReference type="InterPro" id="IPR036543">
    <property type="entry name" value="Guanylate-bd_C_sf"/>
</dbReference>
<dbReference type="InterPro" id="IPR027417">
    <property type="entry name" value="P-loop_NTPase"/>
</dbReference>
<dbReference type="SUPFAM" id="SSF48340">
    <property type="entry name" value="Interferon-induced guanylate-binding protein 1 (GBP1), C-terminal domain"/>
    <property type="match status" value="1"/>
</dbReference>
<evidence type="ECO:0000313" key="9">
    <source>
        <dbReference type="Proteomes" id="UP000187209"/>
    </source>
</evidence>
<dbReference type="PROSITE" id="PS51715">
    <property type="entry name" value="G_GB1_RHD3"/>
    <property type="match status" value="1"/>
</dbReference>
<keyword evidence="3" id="KW-0342">GTP-binding</keyword>
<dbReference type="Gene3D" id="3.30.1520.10">
    <property type="entry name" value="Phox-like domain"/>
    <property type="match status" value="1"/>
</dbReference>